<gene>
    <name evidence="2" type="ORF">J2S19_001263</name>
</gene>
<dbReference type="PROSITE" id="PS51257">
    <property type="entry name" value="PROKAR_LIPOPROTEIN"/>
    <property type="match status" value="1"/>
</dbReference>
<sequence length="38" mass="4140">MRKLLILLLASFLATAFVGCDDEPGEDEIGDGEINDEE</sequence>
<feature type="signal peptide" evidence="1">
    <location>
        <begin position="1"/>
        <end position="16"/>
    </location>
</feature>
<reference evidence="2 3" key="1">
    <citation type="submission" date="2023-07" db="EMBL/GenBank/DDBJ databases">
        <title>Genomic Encyclopedia of Type Strains, Phase IV (KMG-IV): sequencing the most valuable type-strain genomes for metagenomic binning, comparative biology and taxonomic classification.</title>
        <authorList>
            <person name="Goeker M."/>
        </authorList>
    </citation>
    <scope>NUCLEOTIDE SEQUENCE [LARGE SCALE GENOMIC DNA]</scope>
    <source>
        <strain evidence="2 3">DSM 29005</strain>
    </source>
</reference>
<dbReference type="Proteomes" id="UP001234495">
    <property type="component" value="Unassembled WGS sequence"/>
</dbReference>
<evidence type="ECO:0000313" key="2">
    <source>
        <dbReference type="EMBL" id="MDQ0230011.1"/>
    </source>
</evidence>
<evidence type="ECO:0000313" key="3">
    <source>
        <dbReference type="Proteomes" id="UP001234495"/>
    </source>
</evidence>
<keyword evidence="1" id="KW-0732">Signal</keyword>
<comment type="caution">
    <text evidence="2">The sequence shown here is derived from an EMBL/GenBank/DDBJ whole genome shotgun (WGS) entry which is preliminary data.</text>
</comment>
<keyword evidence="3" id="KW-1185">Reference proteome</keyword>
<dbReference type="EMBL" id="JAUSUD010000004">
    <property type="protein sequence ID" value="MDQ0230011.1"/>
    <property type="molecule type" value="Genomic_DNA"/>
</dbReference>
<name>A0ABT9ZCN3_9BACI</name>
<proteinExistence type="predicted"/>
<accession>A0ABT9ZCN3</accession>
<protein>
    <submittedName>
        <fullName evidence="2">Uncharacterized protein</fullName>
    </submittedName>
</protein>
<organism evidence="2 3">
    <name type="scientific">Metabacillus malikii</name>
    <dbReference type="NCBI Taxonomy" id="1504265"/>
    <lineage>
        <taxon>Bacteria</taxon>
        <taxon>Bacillati</taxon>
        <taxon>Bacillota</taxon>
        <taxon>Bacilli</taxon>
        <taxon>Bacillales</taxon>
        <taxon>Bacillaceae</taxon>
        <taxon>Metabacillus</taxon>
    </lineage>
</organism>
<evidence type="ECO:0000256" key="1">
    <source>
        <dbReference type="SAM" id="SignalP"/>
    </source>
</evidence>
<feature type="chain" id="PRO_5046549501" evidence="1">
    <location>
        <begin position="17"/>
        <end position="38"/>
    </location>
</feature>